<dbReference type="RefSeq" id="XP_052126104.1">
    <property type="nucleotide sequence ID" value="XM_052270144.1"/>
</dbReference>
<feature type="compositionally biased region" description="Basic and acidic residues" evidence="1">
    <location>
        <begin position="31"/>
        <end position="44"/>
    </location>
</feature>
<dbReference type="KEGG" id="foc:113208294"/>
<protein>
    <submittedName>
        <fullName evidence="3 4">Uncharacterized protein LOC113208294</fullName>
    </submittedName>
</protein>
<accession>A0A6J1SIG1</accession>
<name>A0A6J1SIG1_FRAOC</name>
<dbReference type="OrthoDB" id="10545530at2759"/>
<proteinExistence type="predicted"/>
<feature type="compositionally biased region" description="Basic and acidic residues" evidence="1">
    <location>
        <begin position="7"/>
        <end position="18"/>
    </location>
</feature>
<evidence type="ECO:0000256" key="1">
    <source>
        <dbReference type="SAM" id="MobiDB-lite"/>
    </source>
</evidence>
<feature type="compositionally biased region" description="Polar residues" evidence="1">
    <location>
        <begin position="70"/>
        <end position="79"/>
    </location>
</feature>
<dbReference type="RefSeq" id="XP_026281024.1">
    <property type="nucleotide sequence ID" value="XM_026425239.2"/>
</dbReference>
<evidence type="ECO:0000313" key="5">
    <source>
        <dbReference type="RefSeq" id="XP_052126103.1"/>
    </source>
</evidence>
<evidence type="ECO:0000313" key="6">
    <source>
        <dbReference type="RefSeq" id="XP_052126104.1"/>
    </source>
</evidence>
<keyword evidence="2" id="KW-1185">Reference proteome</keyword>
<evidence type="ECO:0000313" key="4">
    <source>
        <dbReference type="RefSeq" id="XP_026281024.1"/>
    </source>
</evidence>
<feature type="region of interest" description="Disordered" evidence="1">
    <location>
        <begin position="1"/>
        <end position="111"/>
    </location>
</feature>
<organism evidence="2 4">
    <name type="scientific">Frankliniella occidentalis</name>
    <name type="common">Western flower thrips</name>
    <name type="synonym">Euthrips occidentalis</name>
    <dbReference type="NCBI Taxonomy" id="133901"/>
    <lineage>
        <taxon>Eukaryota</taxon>
        <taxon>Metazoa</taxon>
        <taxon>Ecdysozoa</taxon>
        <taxon>Arthropoda</taxon>
        <taxon>Hexapoda</taxon>
        <taxon>Insecta</taxon>
        <taxon>Pterygota</taxon>
        <taxon>Neoptera</taxon>
        <taxon>Paraneoptera</taxon>
        <taxon>Thysanoptera</taxon>
        <taxon>Terebrantia</taxon>
        <taxon>Thripoidea</taxon>
        <taxon>Thripidae</taxon>
        <taxon>Frankliniella</taxon>
    </lineage>
</organism>
<dbReference type="GeneID" id="113208294"/>
<gene>
    <name evidence="3 4 5 6" type="primary">LOC113208294</name>
</gene>
<dbReference type="RefSeq" id="XP_052126103.1">
    <property type="nucleotide sequence ID" value="XM_052270143.1"/>
</dbReference>
<dbReference type="AlphaFoldDB" id="A0A6J1SIG1"/>
<feature type="compositionally biased region" description="Basic residues" evidence="1">
    <location>
        <begin position="19"/>
        <end position="30"/>
    </location>
</feature>
<evidence type="ECO:0000313" key="3">
    <source>
        <dbReference type="RefSeq" id="XP_026281023.1"/>
    </source>
</evidence>
<feature type="compositionally biased region" description="Basic and acidic residues" evidence="1">
    <location>
        <begin position="52"/>
        <end position="66"/>
    </location>
</feature>
<evidence type="ECO:0000313" key="2">
    <source>
        <dbReference type="Proteomes" id="UP000504606"/>
    </source>
</evidence>
<dbReference type="Proteomes" id="UP000504606">
    <property type="component" value="Unplaced"/>
</dbReference>
<dbReference type="RefSeq" id="XP_026281023.1">
    <property type="nucleotide sequence ID" value="XM_026425238.2"/>
</dbReference>
<reference evidence="3 4" key="1">
    <citation type="submission" date="2025-04" db="UniProtKB">
        <authorList>
            <consortium name="RefSeq"/>
        </authorList>
    </citation>
    <scope>IDENTIFICATION</scope>
    <source>
        <tissue evidence="3 4">Whole organism</tissue>
    </source>
</reference>
<feature type="compositionally biased region" description="Low complexity" evidence="1">
    <location>
        <begin position="101"/>
        <end position="111"/>
    </location>
</feature>
<sequence>MMEDEKCDIRGVHDESTSKSRKSVTNSRKKSLTDDGTRTKDKGEKRTKKRKGSDSNKKPKKEDGGDAKVTNLNRLSSDTPDSELRLDQSDSPITDDVFEGSNSSQESNELLSMSSLLKSVLDRKKKLLLESDEIQQFFTTHMIKKEH</sequence>